<accession>A0ABN2JXP0</accession>
<organism evidence="5 6">
    <name type="scientific">Aeromicrobium alkaliterrae</name>
    <dbReference type="NCBI Taxonomy" id="302168"/>
    <lineage>
        <taxon>Bacteria</taxon>
        <taxon>Bacillati</taxon>
        <taxon>Actinomycetota</taxon>
        <taxon>Actinomycetes</taxon>
        <taxon>Propionibacteriales</taxon>
        <taxon>Nocardioidaceae</taxon>
        <taxon>Aeromicrobium</taxon>
    </lineage>
</organism>
<sequence>MPDLSGRDLRRATDRYLSTGDGTSTRHSFSYGAHYDPDNVGFGALVAINTETVAPGGGYDEHRHEDVEIVTWVLEGELQHRDSTGQGGVIRPGTAQRLSAGEGAQHAERNASDVEPLVFVQMMLRSEHDAAPAYAAVDVPEGPGRHPAVGVQTRAWLEVVRPSAPVEIEVEERVLVHVARGSVTVDGETLDAGDELRVTGSATPLLLEGPGEALVWHLA</sequence>
<dbReference type="SUPFAM" id="SSF51182">
    <property type="entry name" value="RmlC-like cupins"/>
    <property type="match status" value="1"/>
</dbReference>
<dbReference type="PANTHER" id="PTHR43212">
    <property type="entry name" value="QUERCETIN 2,3-DIOXYGENASE"/>
    <property type="match status" value="1"/>
</dbReference>
<dbReference type="InterPro" id="IPR011051">
    <property type="entry name" value="RmlC_Cupin_sf"/>
</dbReference>
<dbReference type="InterPro" id="IPR014710">
    <property type="entry name" value="RmlC-like_jellyroll"/>
</dbReference>
<dbReference type="Pfam" id="PF02678">
    <property type="entry name" value="Pirin"/>
    <property type="match status" value="1"/>
</dbReference>
<evidence type="ECO:0000256" key="1">
    <source>
        <dbReference type="ARBA" id="ARBA00008416"/>
    </source>
</evidence>
<feature type="region of interest" description="Disordered" evidence="3">
    <location>
        <begin position="1"/>
        <end position="26"/>
    </location>
</feature>
<dbReference type="InterPro" id="IPR012093">
    <property type="entry name" value="Pirin"/>
</dbReference>
<gene>
    <name evidence="5" type="ORF">GCM10009710_22460</name>
</gene>
<evidence type="ECO:0000313" key="5">
    <source>
        <dbReference type="EMBL" id="GAA1741813.1"/>
    </source>
</evidence>
<dbReference type="InterPro" id="IPR003829">
    <property type="entry name" value="Pirin_N_dom"/>
</dbReference>
<evidence type="ECO:0000256" key="2">
    <source>
        <dbReference type="RuleBase" id="RU003457"/>
    </source>
</evidence>
<comment type="similarity">
    <text evidence="1 2">Belongs to the pirin family.</text>
</comment>
<evidence type="ECO:0000259" key="4">
    <source>
        <dbReference type="Pfam" id="PF02678"/>
    </source>
</evidence>
<feature type="compositionally biased region" description="Basic and acidic residues" evidence="3">
    <location>
        <begin position="1"/>
        <end position="14"/>
    </location>
</feature>
<keyword evidence="6" id="KW-1185">Reference proteome</keyword>
<protein>
    <submittedName>
        <fullName evidence="5">Pirin family protein</fullName>
    </submittedName>
</protein>
<dbReference type="EMBL" id="BAAAME010000004">
    <property type="protein sequence ID" value="GAA1741813.1"/>
    <property type="molecule type" value="Genomic_DNA"/>
</dbReference>
<evidence type="ECO:0000313" key="6">
    <source>
        <dbReference type="Proteomes" id="UP001501057"/>
    </source>
</evidence>
<name>A0ABN2JXP0_9ACTN</name>
<dbReference type="Proteomes" id="UP001501057">
    <property type="component" value="Unassembled WGS sequence"/>
</dbReference>
<comment type="caution">
    <text evidence="5">The sequence shown here is derived from an EMBL/GenBank/DDBJ whole genome shotgun (WGS) entry which is preliminary data.</text>
</comment>
<evidence type="ECO:0000256" key="3">
    <source>
        <dbReference type="SAM" id="MobiDB-lite"/>
    </source>
</evidence>
<proteinExistence type="inferred from homology"/>
<dbReference type="PANTHER" id="PTHR43212:SF3">
    <property type="entry name" value="QUERCETIN 2,3-DIOXYGENASE"/>
    <property type="match status" value="1"/>
</dbReference>
<dbReference type="Gene3D" id="2.60.120.10">
    <property type="entry name" value="Jelly Rolls"/>
    <property type="match status" value="1"/>
</dbReference>
<feature type="domain" description="Pirin N-terminal" evidence="4">
    <location>
        <begin position="15"/>
        <end position="122"/>
    </location>
</feature>
<dbReference type="RefSeq" id="WP_344201430.1">
    <property type="nucleotide sequence ID" value="NZ_BAAAME010000004.1"/>
</dbReference>
<feature type="region of interest" description="Disordered" evidence="3">
    <location>
        <begin position="82"/>
        <end position="110"/>
    </location>
</feature>
<reference evidence="5 6" key="1">
    <citation type="journal article" date="2019" name="Int. J. Syst. Evol. Microbiol.">
        <title>The Global Catalogue of Microorganisms (GCM) 10K type strain sequencing project: providing services to taxonomists for standard genome sequencing and annotation.</title>
        <authorList>
            <consortium name="The Broad Institute Genomics Platform"/>
            <consortium name="The Broad Institute Genome Sequencing Center for Infectious Disease"/>
            <person name="Wu L."/>
            <person name="Ma J."/>
        </authorList>
    </citation>
    <scope>NUCLEOTIDE SEQUENCE [LARGE SCALE GENOMIC DNA]</scope>
    <source>
        <strain evidence="5 6">JCM 13518</strain>
    </source>
</reference>